<dbReference type="SUPFAM" id="SSF75516">
    <property type="entry name" value="Pheromone-binding domain of LuxR-like quorum-sensing transcription factors"/>
    <property type="match status" value="1"/>
</dbReference>
<evidence type="ECO:0000313" key="7">
    <source>
        <dbReference type="Proteomes" id="UP000095081"/>
    </source>
</evidence>
<feature type="domain" description="HTH luxR-type" evidence="4">
    <location>
        <begin position="169"/>
        <end position="234"/>
    </location>
</feature>
<reference evidence="5 7" key="1">
    <citation type="submission" date="2016-06" db="EMBL/GenBank/DDBJ databases">
        <title>Draft genome sequence of Pseudomonas sp. S1E40, a novel strain antagonistic activity to fungal plant pathogen.</title>
        <authorList>
            <person name="Tambong J.T."/>
            <person name="Tchagang C."/>
            <person name="Xu R."/>
        </authorList>
    </citation>
    <scope>NUCLEOTIDE SEQUENCE [LARGE SCALE GENOMIC DNA]</scope>
    <source>
        <strain evidence="5 7">S1E40</strain>
    </source>
</reference>
<dbReference type="SUPFAM" id="SSF46894">
    <property type="entry name" value="C-terminal effector domain of the bipartite response regulators"/>
    <property type="match status" value="1"/>
</dbReference>
<gene>
    <name evidence="5" type="ORF">BBG20_30840</name>
    <name evidence="6" type="ORF">C9382_16995</name>
</gene>
<dbReference type="PRINTS" id="PR00038">
    <property type="entry name" value="HTHLUXR"/>
</dbReference>
<dbReference type="PROSITE" id="PS50043">
    <property type="entry name" value="HTH_LUXR_2"/>
    <property type="match status" value="1"/>
</dbReference>
<protein>
    <submittedName>
        <fullName evidence="6">LuxR family transcriptional regulator</fullName>
    </submittedName>
</protein>
<evidence type="ECO:0000313" key="8">
    <source>
        <dbReference type="Proteomes" id="UP000240571"/>
    </source>
</evidence>
<organism evidence="6 8">
    <name type="scientific">Pseudomonas aylmerensis</name>
    <dbReference type="NCBI Taxonomy" id="1869229"/>
    <lineage>
        <taxon>Bacteria</taxon>
        <taxon>Pseudomonadati</taxon>
        <taxon>Pseudomonadota</taxon>
        <taxon>Gammaproteobacteria</taxon>
        <taxon>Pseudomonadales</taxon>
        <taxon>Pseudomonadaceae</taxon>
        <taxon>Pseudomonas</taxon>
    </lineage>
</organism>
<dbReference type="InterPro" id="IPR036388">
    <property type="entry name" value="WH-like_DNA-bd_sf"/>
</dbReference>
<reference evidence="6 8" key="2">
    <citation type="submission" date="2018-03" db="EMBL/GenBank/DDBJ databases">
        <title>Diversity of bacteria associated with corn roots inoculated with woodland soils in Canada, and Description of Pseudomonas aylmerense sp. nov.</title>
        <authorList>
            <person name="Tambong J.T."/>
            <person name="Xu R."/>
            <person name="Tchagang C."/>
        </authorList>
    </citation>
    <scope>NUCLEOTIDE SEQUENCE [LARGE SCALE GENOMIC DNA]</scope>
    <source>
        <strain evidence="6 8">S1E44</strain>
    </source>
</reference>
<dbReference type="PANTHER" id="PTHR44688">
    <property type="entry name" value="DNA-BINDING TRANSCRIPTIONAL ACTIVATOR DEVR_DOSR"/>
    <property type="match status" value="1"/>
</dbReference>
<dbReference type="EMBL" id="PYWW01000042">
    <property type="protein sequence ID" value="PTC27401.1"/>
    <property type="molecule type" value="Genomic_DNA"/>
</dbReference>
<keyword evidence="7" id="KW-1185">Reference proteome</keyword>
<dbReference type="Proteomes" id="UP000240571">
    <property type="component" value="Unassembled WGS sequence"/>
</dbReference>
<dbReference type="GO" id="GO:0006355">
    <property type="term" value="P:regulation of DNA-templated transcription"/>
    <property type="evidence" value="ECO:0007669"/>
    <property type="project" value="InterPro"/>
</dbReference>
<keyword evidence="2" id="KW-0238">DNA-binding</keyword>
<sequence length="236" mass="26294">MLNWRNSRLPKLEGESETTSLFDLAVNHTYALGFQYCSFTMTSQRPDTQAKPICINNYPEEWNKLYNQARFFEVDPVVKHCKTCVLPLVWEEKTFKDSPSLWSLAQTCGVNLGWTQAVHDFQGVFSMLTLGRGKGAVSPQELYEKAGQVLWLCHALHTVVAQTYTDTATSSPASKLTPRETEILKWSAMGKTAADIATILCLSERTVGFHICSCFKKLGVNNKIAAVLCASKAGLF</sequence>
<dbReference type="Pfam" id="PF00196">
    <property type="entry name" value="GerE"/>
    <property type="match status" value="1"/>
</dbReference>
<dbReference type="RefSeq" id="WP_065910189.1">
    <property type="nucleotide sequence ID" value="NZ_MAUE01000048.1"/>
</dbReference>
<dbReference type="InterPro" id="IPR005143">
    <property type="entry name" value="TF_LuxR_autoind-bd_dom"/>
</dbReference>
<dbReference type="Gene3D" id="1.10.10.10">
    <property type="entry name" value="Winged helix-like DNA-binding domain superfamily/Winged helix DNA-binding domain"/>
    <property type="match status" value="1"/>
</dbReference>
<proteinExistence type="predicted"/>
<evidence type="ECO:0000256" key="1">
    <source>
        <dbReference type="ARBA" id="ARBA00023015"/>
    </source>
</evidence>
<keyword evidence="3" id="KW-0804">Transcription</keyword>
<evidence type="ECO:0000313" key="5">
    <source>
        <dbReference type="EMBL" id="OCW18585.1"/>
    </source>
</evidence>
<dbReference type="InterPro" id="IPR016032">
    <property type="entry name" value="Sig_transdc_resp-reg_C-effctor"/>
</dbReference>
<evidence type="ECO:0000259" key="4">
    <source>
        <dbReference type="PROSITE" id="PS50043"/>
    </source>
</evidence>
<dbReference type="SMART" id="SM00421">
    <property type="entry name" value="HTH_LUXR"/>
    <property type="match status" value="1"/>
</dbReference>
<evidence type="ECO:0000256" key="2">
    <source>
        <dbReference type="ARBA" id="ARBA00023125"/>
    </source>
</evidence>
<evidence type="ECO:0000256" key="3">
    <source>
        <dbReference type="ARBA" id="ARBA00023163"/>
    </source>
</evidence>
<comment type="caution">
    <text evidence="6">The sequence shown here is derived from an EMBL/GenBank/DDBJ whole genome shotgun (WGS) entry which is preliminary data.</text>
</comment>
<dbReference type="InterPro" id="IPR000792">
    <property type="entry name" value="Tscrpt_reg_LuxR_C"/>
</dbReference>
<dbReference type="Pfam" id="PF03472">
    <property type="entry name" value="Autoind_bind"/>
    <property type="match status" value="1"/>
</dbReference>
<keyword evidence="1" id="KW-0805">Transcription regulation</keyword>
<dbReference type="PANTHER" id="PTHR44688:SF16">
    <property type="entry name" value="DNA-BINDING TRANSCRIPTIONAL ACTIVATOR DEVR_DOSR"/>
    <property type="match status" value="1"/>
</dbReference>
<dbReference type="CDD" id="cd06170">
    <property type="entry name" value="LuxR_C_like"/>
    <property type="match status" value="1"/>
</dbReference>
<dbReference type="AlphaFoldDB" id="A0A2T4FVE7"/>
<dbReference type="Gene3D" id="3.30.450.80">
    <property type="entry name" value="Transcription factor LuxR-like, autoinducer-binding domain"/>
    <property type="match status" value="1"/>
</dbReference>
<dbReference type="GO" id="GO:0003677">
    <property type="term" value="F:DNA binding"/>
    <property type="evidence" value="ECO:0007669"/>
    <property type="project" value="UniProtKB-KW"/>
</dbReference>
<accession>A0A2T4FVE7</accession>
<dbReference type="InterPro" id="IPR036693">
    <property type="entry name" value="TF_LuxR_autoind-bd_dom_sf"/>
</dbReference>
<dbReference type="Proteomes" id="UP000095081">
    <property type="component" value="Unassembled WGS sequence"/>
</dbReference>
<name>A0A2T4FVE7_9PSED</name>
<evidence type="ECO:0000313" key="6">
    <source>
        <dbReference type="EMBL" id="PTC27401.1"/>
    </source>
</evidence>
<dbReference type="OrthoDB" id="9774661at2"/>
<dbReference type="EMBL" id="MAUE01000048">
    <property type="protein sequence ID" value="OCW18585.1"/>
    <property type="molecule type" value="Genomic_DNA"/>
</dbReference>